<keyword evidence="1" id="KW-0812">Transmembrane</keyword>
<feature type="transmembrane region" description="Helical" evidence="1">
    <location>
        <begin position="20"/>
        <end position="53"/>
    </location>
</feature>
<evidence type="ECO:0000313" key="3">
    <source>
        <dbReference type="Proteomes" id="UP000243217"/>
    </source>
</evidence>
<evidence type="ECO:0000313" key="2">
    <source>
        <dbReference type="EMBL" id="OQR89866.1"/>
    </source>
</evidence>
<accession>A0A1V9YVW6</accession>
<gene>
    <name evidence="2" type="ORF">THRCLA_09537</name>
</gene>
<evidence type="ECO:0008006" key="4">
    <source>
        <dbReference type="Google" id="ProtNLM"/>
    </source>
</evidence>
<organism evidence="2 3">
    <name type="scientific">Thraustotheca clavata</name>
    <dbReference type="NCBI Taxonomy" id="74557"/>
    <lineage>
        <taxon>Eukaryota</taxon>
        <taxon>Sar</taxon>
        <taxon>Stramenopiles</taxon>
        <taxon>Oomycota</taxon>
        <taxon>Saprolegniomycetes</taxon>
        <taxon>Saprolegniales</taxon>
        <taxon>Achlyaceae</taxon>
        <taxon>Thraustotheca</taxon>
    </lineage>
</organism>
<evidence type="ECO:0000256" key="1">
    <source>
        <dbReference type="SAM" id="Phobius"/>
    </source>
</evidence>
<protein>
    <recommendedName>
        <fullName evidence="4">Transmembrane protein</fullName>
    </recommendedName>
</protein>
<keyword evidence="3" id="KW-1185">Reference proteome</keyword>
<feature type="non-terminal residue" evidence="2">
    <location>
        <position position="434"/>
    </location>
</feature>
<dbReference type="Proteomes" id="UP000243217">
    <property type="component" value="Unassembled WGS sequence"/>
</dbReference>
<name>A0A1V9YVW6_9STRA</name>
<dbReference type="EMBL" id="JNBS01002639">
    <property type="protein sequence ID" value="OQR89866.1"/>
    <property type="molecule type" value="Genomic_DNA"/>
</dbReference>
<feature type="transmembrane region" description="Helical" evidence="1">
    <location>
        <begin position="115"/>
        <end position="135"/>
    </location>
</feature>
<keyword evidence="1" id="KW-0472">Membrane</keyword>
<comment type="caution">
    <text evidence="2">The sequence shown here is derived from an EMBL/GenBank/DDBJ whole genome shotgun (WGS) entry which is preliminary data.</text>
</comment>
<proteinExistence type="predicted"/>
<sequence length="434" mass="48606">MVASSSEWLGPLEPRSYRRTGIYFIMNGCFALVFWVSFAFSLAFLLLFLPLLVVYRSPLRRRRVLHKAVAFLWEQEIAISNLVLPEPLRPILHWDLCRSSIAASLIYFSLWKASCAWILSSLPFILVLVDTSWLPSYGTEVEFFVESPHPLVARIGLLAYLCLCVVVSDCLVGYIVLVTCKMYEYVFDASMMFHHNLNATYNMPPPVATLTTYSRLALPGPTPAKATKTVQVPSAPTPPMHVVKEMEAASFNESVLDGKPPLRRLKINRILATSAYNHLSPLPQYESFSPPPSVTPTRQVYRALDTNSDVHFAAYGPLCIGMNSFALNIWAFLAQQREDMHAVALESNRVSVLSREALIRQVANGTLINISLDEIPNGFELLSDSKSQSILWRGEMEHVITSYSIHYTKLYDPFTTTSGTSVSTLYTKPIVPGA</sequence>
<reference evidence="2 3" key="1">
    <citation type="journal article" date="2014" name="Genome Biol. Evol.">
        <title>The secreted proteins of Achlya hypogyna and Thraustotheca clavata identify the ancestral oomycete secretome and reveal gene acquisitions by horizontal gene transfer.</title>
        <authorList>
            <person name="Misner I."/>
            <person name="Blouin N."/>
            <person name="Leonard G."/>
            <person name="Richards T.A."/>
            <person name="Lane C.E."/>
        </authorList>
    </citation>
    <scope>NUCLEOTIDE SEQUENCE [LARGE SCALE GENOMIC DNA]</scope>
    <source>
        <strain evidence="2 3">ATCC 34112</strain>
    </source>
</reference>
<dbReference type="AlphaFoldDB" id="A0A1V9YVW6"/>
<keyword evidence="1" id="KW-1133">Transmembrane helix</keyword>
<feature type="transmembrane region" description="Helical" evidence="1">
    <location>
        <begin position="155"/>
        <end position="177"/>
    </location>
</feature>